<feature type="compositionally biased region" description="Low complexity" evidence="1">
    <location>
        <begin position="130"/>
        <end position="144"/>
    </location>
</feature>
<dbReference type="EMBL" id="CP115965">
    <property type="protein sequence ID" value="WZW97010.1"/>
    <property type="molecule type" value="Genomic_DNA"/>
</dbReference>
<evidence type="ECO:0000256" key="1">
    <source>
        <dbReference type="SAM" id="MobiDB-lite"/>
    </source>
</evidence>
<accession>A0ABZ3C5I0</accession>
<sequence>MTGNHPESDALAAGVAANRRDTRDDGLIDDGRRDDAVRDDRGVIDGDTGFLNTDDTVADDRVDRDVEPGEDADLVARDRPDPSEGAVVDGVASDPLLNVVDGRPETVGVDPIDDHRGTTTTTRTTDRDVTTNPDLVAADPDLAANGRDLRATDRGNDGGATAAGYNQEQPRR</sequence>
<reference evidence="2 3" key="1">
    <citation type="journal article" date="2023" name="Environ Microbiome">
        <title>A coral-associated actinobacterium mitigates coral bleaching under heat stress.</title>
        <authorList>
            <person name="Li J."/>
            <person name="Zou Y."/>
            <person name="Li Q."/>
            <person name="Zhang J."/>
            <person name="Bourne D.G."/>
            <person name="Lyu Y."/>
            <person name="Liu C."/>
            <person name="Zhang S."/>
        </authorList>
    </citation>
    <scope>NUCLEOTIDE SEQUENCE [LARGE SCALE GENOMIC DNA]</scope>
    <source>
        <strain evidence="2 3">SCSIO 13291</strain>
    </source>
</reference>
<evidence type="ECO:0000313" key="3">
    <source>
        <dbReference type="Proteomes" id="UP001434337"/>
    </source>
</evidence>
<feature type="region of interest" description="Disordered" evidence="1">
    <location>
        <begin position="1"/>
        <end position="172"/>
    </location>
</feature>
<gene>
    <name evidence="2" type="ORF">PCC79_08720</name>
</gene>
<organism evidence="2 3">
    <name type="scientific">Propioniciclava soli</name>
    <dbReference type="NCBI Taxonomy" id="2775081"/>
    <lineage>
        <taxon>Bacteria</taxon>
        <taxon>Bacillati</taxon>
        <taxon>Actinomycetota</taxon>
        <taxon>Actinomycetes</taxon>
        <taxon>Propionibacteriales</taxon>
        <taxon>Propionibacteriaceae</taxon>
        <taxon>Propioniciclava</taxon>
    </lineage>
</organism>
<dbReference type="Proteomes" id="UP001434337">
    <property type="component" value="Chromosome"/>
</dbReference>
<evidence type="ECO:0000313" key="2">
    <source>
        <dbReference type="EMBL" id="WZW97010.1"/>
    </source>
</evidence>
<feature type="compositionally biased region" description="Basic and acidic residues" evidence="1">
    <location>
        <begin position="18"/>
        <end position="44"/>
    </location>
</feature>
<feature type="compositionally biased region" description="Basic and acidic residues" evidence="1">
    <location>
        <begin position="58"/>
        <end position="67"/>
    </location>
</feature>
<dbReference type="RefSeq" id="WP_232547900.1">
    <property type="nucleotide sequence ID" value="NZ_CP115965.1"/>
</dbReference>
<evidence type="ECO:0008006" key="4">
    <source>
        <dbReference type="Google" id="ProtNLM"/>
    </source>
</evidence>
<protein>
    <recommendedName>
        <fullName evidence="4">DUF5709 domain-containing protein</fullName>
    </recommendedName>
</protein>
<name>A0ABZ3C5I0_9ACTN</name>
<feature type="compositionally biased region" description="Basic and acidic residues" evidence="1">
    <location>
        <begin position="147"/>
        <end position="156"/>
    </location>
</feature>
<keyword evidence="3" id="KW-1185">Reference proteome</keyword>
<proteinExistence type="predicted"/>